<dbReference type="AlphaFoldDB" id="A0A0R3PXW5"/>
<reference evidence="3 4" key="2">
    <citation type="submission" date="2018-11" db="EMBL/GenBank/DDBJ databases">
        <authorList>
            <consortium name="Pathogen Informatics"/>
        </authorList>
    </citation>
    <scope>NUCLEOTIDE SEQUENCE [LARGE SCALE GENOMIC DNA]</scope>
    <source>
        <strain evidence="3 4">Costa Rica</strain>
    </source>
</reference>
<dbReference type="InterPro" id="IPR000210">
    <property type="entry name" value="BTB/POZ_dom"/>
</dbReference>
<evidence type="ECO:0000313" key="3">
    <source>
        <dbReference type="EMBL" id="VDM62771.1"/>
    </source>
</evidence>
<accession>A0A0R3PXW5</accession>
<dbReference type="PANTHER" id="PTHR11145:SF8">
    <property type="entry name" value="RE57120P"/>
    <property type="match status" value="1"/>
</dbReference>
<dbReference type="Proteomes" id="UP000267027">
    <property type="component" value="Unassembled WGS sequence"/>
</dbReference>
<dbReference type="EMBL" id="UYYA01004631">
    <property type="protein sequence ID" value="VDM62771.1"/>
    <property type="molecule type" value="Genomic_DNA"/>
</dbReference>
<dbReference type="Gene3D" id="3.30.710.10">
    <property type="entry name" value="Potassium Channel Kv1.1, Chain A"/>
    <property type="match status" value="1"/>
</dbReference>
<dbReference type="PANTHER" id="PTHR11145">
    <property type="entry name" value="BTB/POZ DOMAIN-CONTAINING ADAPTER FOR CUL3-MEDIATED RHOA DEGRADATION PROTEIN FAMILY MEMBER"/>
    <property type="match status" value="1"/>
</dbReference>
<keyword evidence="4" id="KW-1185">Reference proteome</keyword>
<dbReference type="STRING" id="334426.A0A0R3PXW5"/>
<dbReference type="OrthoDB" id="2333377at2759"/>
<dbReference type="SUPFAM" id="SSF54695">
    <property type="entry name" value="POZ domain"/>
    <property type="match status" value="1"/>
</dbReference>
<evidence type="ECO:0000256" key="1">
    <source>
        <dbReference type="SAM" id="MobiDB-lite"/>
    </source>
</evidence>
<dbReference type="SMART" id="SM00225">
    <property type="entry name" value="BTB"/>
    <property type="match status" value="1"/>
</dbReference>
<dbReference type="WBParaSite" id="ACOC_0001118501-mRNA-1">
    <property type="protein sequence ID" value="ACOC_0001118501-mRNA-1"/>
    <property type="gene ID" value="ACOC_0001118501"/>
</dbReference>
<feature type="compositionally biased region" description="Basic residues" evidence="1">
    <location>
        <begin position="223"/>
        <end position="237"/>
    </location>
</feature>
<dbReference type="InterPro" id="IPR011333">
    <property type="entry name" value="SKP1/BTB/POZ_sf"/>
</dbReference>
<feature type="domain" description="BTB" evidence="2">
    <location>
        <begin position="31"/>
        <end position="123"/>
    </location>
</feature>
<dbReference type="InterPro" id="IPR045068">
    <property type="entry name" value="BACURD1-3"/>
</dbReference>
<dbReference type="GO" id="GO:0051260">
    <property type="term" value="P:protein homooligomerization"/>
    <property type="evidence" value="ECO:0007669"/>
    <property type="project" value="InterPro"/>
</dbReference>
<organism evidence="5">
    <name type="scientific">Angiostrongylus costaricensis</name>
    <name type="common">Nematode worm</name>
    <dbReference type="NCBI Taxonomy" id="334426"/>
    <lineage>
        <taxon>Eukaryota</taxon>
        <taxon>Metazoa</taxon>
        <taxon>Ecdysozoa</taxon>
        <taxon>Nematoda</taxon>
        <taxon>Chromadorea</taxon>
        <taxon>Rhabditida</taxon>
        <taxon>Rhabditina</taxon>
        <taxon>Rhabditomorpha</taxon>
        <taxon>Strongyloidea</taxon>
        <taxon>Metastrongylidae</taxon>
        <taxon>Angiostrongylus</taxon>
    </lineage>
</organism>
<dbReference type="Pfam" id="PF02214">
    <property type="entry name" value="BTB_2"/>
    <property type="match status" value="1"/>
</dbReference>
<dbReference type="InterPro" id="IPR003131">
    <property type="entry name" value="T1-type_BTB"/>
</dbReference>
<reference evidence="5" key="1">
    <citation type="submission" date="2017-02" db="UniProtKB">
        <authorList>
            <consortium name="WormBaseParasite"/>
        </authorList>
    </citation>
    <scope>IDENTIFICATION</scope>
</reference>
<gene>
    <name evidence="3" type="ORF">ACOC_LOCUS11186</name>
</gene>
<protein>
    <submittedName>
        <fullName evidence="5">BTB domain-containing protein</fullName>
    </submittedName>
</protein>
<name>A0A0R3PXW5_ANGCS</name>
<evidence type="ECO:0000259" key="2">
    <source>
        <dbReference type="SMART" id="SM00225"/>
    </source>
</evidence>
<evidence type="ECO:0000313" key="5">
    <source>
        <dbReference type="WBParaSite" id="ACOC_0001118501-mRNA-1"/>
    </source>
</evidence>
<proteinExistence type="predicted"/>
<feature type="region of interest" description="Disordered" evidence="1">
    <location>
        <begin position="223"/>
        <end position="250"/>
    </location>
</feature>
<evidence type="ECO:0000313" key="4">
    <source>
        <dbReference type="Proteomes" id="UP000267027"/>
    </source>
</evidence>
<sequence length="250" mass="28580">MVHRKLHFISCPSFLIFSINWFKNTDAAAEQYVKLNVGGALFQTTIGTLTKHDTMLRIVTDSNGWVLIDRSGRHFGVILDFLRDGFVPLPECRVEVEQILAEARYYLVQVGIPQRSLYRLQQISSMSTLGEPGRLLVSVPSLHVQSPASYTWVSKMLNTVKKKNRPHSLTPKSSQFRSVGWDEYGEAAKISEPMEATWVSKNYGNDLHLQCTCTCTRVLDRRHAHASKKDKVRRHRPDRGEQTTAFQRHL</sequence>